<sequence length="123" mass="14096">MISPSAIDHTCLIVTSLTKTRQHFEMLFNFSFQPRQGDPNTWVVESTDVHFFISQVTDAPADFLRLQHISFRVATLEAVIAKLHSAGIGDYATGHVDFFAHNNYRWCEWRDPDGIRVECVELI</sequence>
<evidence type="ECO:0000259" key="1">
    <source>
        <dbReference type="PROSITE" id="PS51819"/>
    </source>
</evidence>
<dbReference type="EMBL" id="UOEU01000086">
    <property type="protein sequence ID" value="VAW30792.1"/>
    <property type="molecule type" value="Genomic_DNA"/>
</dbReference>
<dbReference type="InterPro" id="IPR004360">
    <property type="entry name" value="Glyas_Fos-R_dOase_dom"/>
</dbReference>
<dbReference type="InterPro" id="IPR029068">
    <property type="entry name" value="Glyas_Bleomycin-R_OHBP_Dase"/>
</dbReference>
<dbReference type="Gene3D" id="3.10.180.10">
    <property type="entry name" value="2,3-Dihydroxybiphenyl 1,2-Dioxygenase, domain 1"/>
    <property type="match status" value="1"/>
</dbReference>
<dbReference type="InterPro" id="IPR037523">
    <property type="entry name" value="VOC_core"/>
</dbReference>
<dbReference type="SUPFAM" id="SSF54593">
    <property type="entry name" value="Glyoxalase/Bleomycin resistance protein/Dihydroxybiphenyl dioxygenase"/>
    <property type="match status" value="1"/>
</dbReference>
<proteinExistence type="predicted"/>
<evidence type="ECO:0000313" key="2">
    <source>
        <dbReference type="EMBL" id="VAW30792.1"/>
    </source>
</evidence>
<protein>
    <recommendedName>
        <fullName evidence="1">VOC domain-containing protein</fullName>
    </recommendedName>
</protein>
<dbReference type="CDD" id="cd06587">
    <property type="entry name" value="VOC"/>
    <property type="match status" value="1"/>
</dbReference>
<feature type="domain" description="VOC" evidence="1">
    <location>
        <begin position="6"/>
        <end position="122"/>
    </location>
</feature>
<reference evidence="2" key="1">
    <citation type="submission" date="2018-06" db="EMBL/GenBank/DDBJ databases">
        <authorList>
            <person name="Zhirakovskaya E."/>
        </authorList>
    </citation>
    <scope>NUCLEOTIDE SEQUENCE</scope>
</reference>
<accession>A0A3B0UWK7</accession>
<dbReference type="AlphaFoldDB" id="A0A3B0UWK7"/>
<dbReference type="PROSITE" id="PS51819">
    <property type="entry name" value="VOC"/>
    <property type="match status" value="1"/>
</dbReference>
<dbReference type="Pfam" id="PF00903">
    <property type="entry name" value="Glyoxalase"/>
    <property type="match status" value="1"/>
</dbReference>
<name>A0A3B0UWK7_9ZZZZ</name>
<gene>
    <name evidence="2" type="ORF">MNBD_CHLOROFLEXI01-3164</name>
</gene>
<organism evidence="2">
    <name type="scientific">hydrothermal vent metagenome</name>
    <dbReference type="NCBI Taxonomy" id="652676"/>
    <lineage>
        <taxon>unclassified sequences</taxon>
        <taxon>metagenomes</taxon>
        <taxon>ecological metagenomes</taxon>
    </lineage>
</organism>